<gene>
    <name evidence="2" type="ORF">P879_11089</name>
</gene>
<dbReference type="InterPro" id="IPR035979">
    <property type="entry name" value="RBD_domain_sf"/>
</dbReference>
<dbReference type="SUPFAM" id="SSF54928">
    <property type="entry name" value="RNA-binding domain, RBD"/>
    <property type="match status" value="1"/>
</dbReference>
<feature type="compositionally biased region" description="Basic residues" evidence="1">
    <location>
        <begin position="117"/>
        <end position="130"/>
    </location>
</feature>
<dbReference type="OrthoDB" id="6232313at2759"/>
<keyword evidence="3" id="KW-1185">Reference proteome</keyword>
<feature type="non-terminal residue" evidence="2">
    <location>
        <position position="188"/>
    </location>
</feature>
<protein>
    <submittedName>
        <fullName evidence="2">Uncharacterized protein</fullName>
    </submittedName>
</protein>
<reference evidence="2 3" key="1">
    <citation type="submission" date="2019-07" db="EMBL/GenBank/DDBJ databases">
        <title>Annotation for the trematode Paragonimus westermani.</title>
        <authorList>
            <person name="Choi Y.-J."/>
        </authorList>
    </citation>
    <scope>NUCLEOTIDE SEQUENCE [LARGE SCALE GENOMIC DNA]</scope>
    <source>
        <strain evidence="2">180907_Pwestermani</strain>
    </source>
</reference>
<comment type="caution">
    <text evidence="2">The sequence shown here is derived from an EMBL/GenBank/DDBJ whole genome shotgun (WGS) entry which is preliminary data.</text>
</comment>
<name>A0A8T0DDL4_9TREM</name>
<evidence type="ECO:0000256" key="1">
    <source>
        <dbReference type="SAM" id="MobiDB-lite"/>
    </source>
</evidence>
<feature type="compositionally biased region" description="Polar residues" evidence="1">
    <location>
        <begin position="92"/>
        <end position="109"/>
    </location>
</feature>
<evidence type="ECO:0000313" key="2">
    <source>
        <dbReference type="EMBL" id="KAF8564958.1"/>
    </source>
</evidence>
<accession>A0A8T0DDL4</accession>
<sequence length="188" mass="21284">SCRVTFKTEKDALDAFTSRHNTLVRDCPIIVNFAFKKHLKHRLSRNQPLPSKIGQKQPVLATKPDSKLTSPLPTKLDRSLTKPKSPVPKHLPTQQINLAKTKQKLVQSNNEDEQLKTKSKKSKKKGHGKPKPVFEQLIEPVVHIPLGKQKEKLKKSKTTHNKPSVLVTLPLEQAACSKKHKEKLKKVK</sequence>
<proteinExistence type="predicted"/>
<feature type="region of interest" description="Disordered" evidence="1">
    <location>
        <begin position="43"/>
        <end position="136"/>
    </location>
</feature>
<dbReference type="Proteomes" id="UP000699462">
    <property type="component" value="Unassembled WGS sequence"/>
</dbReference>
<dbReference type="AlphaFoldDB" id="A0A8T0DDL4"/>
<organism evidence="2 3">
    <name type="scientific">Paragonimus westermani</name>
    <dbReference type="NCBI Taxonomy" id="34504"/>
    <lineage>
        <taxon>Eukaryota</taxon>
        <taxon>Metazoa</taxon>
        <taxon>Spiralia</taxon>
        <taxon>Lophotrochozoa</taxon>
        <taxon>Platyhelminthes</taxon>
        <taxon>Trematoda</taxon>
        <taxon>Digenea</taxon>
        <taxon>Plagiorchiida</taxon>
        <taxon>Troglotremata</taxon>
        <taxon>Troglotrematidae</taxon>
        <taxon>Paragonimus</taxon>
    </lineage>
</organism>
<dbReference type="GO" id="GO:0003676">
    <property type="term" value="F:nucleic acid binding"/>
    <property type="evidence" value="ECO:0007669"/>
    <property type="project" value="InterPro"/>
</dbReference>
<evidence type="ECO:0000313" key="3">
    <source>
        <dbReference type="Proteomes" id="UP000699462"/>
    </source>
</evidence>
<dbReference type="EMBL" id="JTDF01007579">
    <property type="protein sequence ID" value="KAF8564958.1"/>
    <property type="molecule type" value="Genomic_DNA"/>
</dbReference>